<feature type="transmembrane region" description="Helical" evidence="1">
    <location>
        <begin position="122"/>
        <end position="141"/>
    </location>
</feature>
<gene>
    <name evidence="2" type="ORF">QP027_06815</name>
</gene>
<name>A0ABY8VH37_9CORY</name>
<organism evidence="2 3">
    <name type="scientific">Corynebacterium breve</name>
    <dbReference type="NCBI Taxonomy" id="3049799"/>
    <lineage>
        <taxon>Bacteria</taxon>
        <taxon>Bacillati</taxon>
        <taxon>Actinomycetota</taxon>
        <taxon>Actinomycetes</taxon>
        <taxon>Mycobacteriales</taxon>
        <taxon>Corynebacteriaceae</taxon>
        <taxon>Corynebacterium</taxon>
    </lineage>
</organism>
<feature type="transmembrane region" description="Helical" evidence="1">
    <location>
        <begin position="32"/>
        <end position="52"/>
    </location>
</feature>
<feature type="transmembrane region" description="Helical" evidence="1">
    <location>
        <begin position="58"/>
        <end position="78"/>
    </location>
</feature>
<protein>
    <submittedName>
        <fullName evidence="2">Uncharacterized protein</fullName>
    </submittedName>
</protein>
<dbReference type="Proteomes" id="UP001225598">
    <property type="component" value="Chromosome"/>
</dbReference>
<proteinExistence type="predicted"/>
<evidence type="ECO:0000313" key="3">
    <source>
        <dbReference type="Proteomes" id="UP001225598"/>
    </source>
</evidence>
<sequence>MIKKFGDAAIAFTQRTSDDEYHATMTHQANTVGMWMVPIASMVVGAVLAWVLRGPESMWAALAIVPALSGQMAGNVWMKNYAPRPKAVSPRWYLAIGMVFIVLMFLGIVYNTYFGGERDVSVVISMVVGILVGITLAGWLVPKSMQEAYDSDVARLEASLED</sequence>
<reference evidence="2 3" key="1">
    <citation type="submission" date="2023-05" db="EMBL/GenBank/DDBJ databases">
        <title>Corynebacterium suedekumii sp. nov. and Corynebacterium breve sp. nov. isolated from raw cow's milk.</title>
        <authorList>
            <person name="Baer M.K."/>
            <person name="Mehl L."/>
            <person name="Hellmuth R."/>
            <person name="Marke G."/>
            <person name="Lipski A."/>
        </authorList>
    </citation>
    <scope>NUCLEOTIDE SEQUENCE [LARGE SCALE GENOMIC DNA]</scope>
    <source>
        <strain evidence="2 3">R4</strain>
    </source>
</reference>
<dbReference type="EMBL" id="CP126969">
    <property type="protein sequence ID" value="WIM66845.1"/>
    <property type="molecule type" value="Genomic_DNA"/>
</dbReference>
<accession>A0ABY8VH37</accession>
<evidence type="ECO:0000256" key="1">
    <source>
        <dbReference type="SAM" id="Phobius"/>
    </source>
</evidence>
<evidence type="ECO:0000313" key="2">
    <source>
        <dbReference type="EMBL" id="WIM66845.1"/>
    </source>
</evidence>
<feature type="transmembrane region" description="Helical" evidence="1">
    <location>
        <begin position="90"/>
        <end position="110"/>
    </location>
</feature>
<keyword evidence="3" id="KW-1185">Reference proteome</keyword>
<keyword evidence="1" id="KW-0472">Membrane</keyword>
<keyword evidence="1" id="KW-0812">Transmembrane</keyword>
<keyword evidence="1" id="KW-1133">Transmembrane helix</keyword>
<dbReference type="RefSeq" id="WP_284823520.1">
    <property type="nucleotide sequence ID" value="NZ_CP126969.1"/>
</dbReference>